<keyword evidence="9" id="KW-1185">Reference proteome</keyword>
<proteinExistence type="predicted"/>
<evidence type="ECO:0000256" key="1">
    <source>
        <dbReference type="ARBA" id="ARBA00004123"/>
    </source>
</evidence>
<organism evidence="8 9">
    <name type="scientific">Gigaspora margarita</name>
    <dbReference type="NCBI Taxonomy" id="4874"/>
    <lineage>
        <taxon>Eukaryota</taxon>
        <taxon>Fungi</taxon>
        <taxon>Fungi incertae sedis</taxon>
        <taxon>Mucoromycota</taxon>
        <taxon>Glomeromycotina</taxon>
        <taxon>Glomeromycetes</taxon>
        <taxon>Diversisporales</taxon>
        <taxon>Gigasporaceae</taxon>
        <taxon>Gigaspora</taxon>
    </lineage>
</organism>
<comment type="caution">
    <text evidence="8">The sequence shown here is derived from an EMBL/GenBank/DDBJ whole genome shotgun (WGS) entry which is preliminary data.</text>
</comment>
<evidence type="ECO:0000256" key="4">
    <source>
        <dbReference type="ARBA" id="ARBA00022833"/>
    </source>
</evidence>
<dbReference type="PANTHER" id="PTHR46481:SF10">
    <property type="entry name" value="ZINC FINGER BED DOMAIN-CONTAINING PROTEIN 39"/>
    <property type="match status" value="1"/>
</dbReference>
<evidence type="ECO:0000256" key="3">
    <source>
        <dbReference type="ARBA" id="ARBA00022771"/>
    </source>
</evidence>
<keyword evidence="5" id="KW-0539">Nucleus</keyword>
<feature type="compositionally biased region" description="Acidic residues" evidence="6">
    <location>
        <begin position="25"/>
        <end position="35"/>
    </location>
</feature>
<keyword evidence="3" id="KW-0863">Zinc-finger</keyword>
<dbReference type="Pfam" id="PF04937">
    <property type="entry name" value="DUF659"/>
    <property type="match status" value="1"/>
</dbReference>
<sequence length="638" mass="72648">FKEINEKSEMNNEGSRKRHRLSLENNEEFCPEVEEDTRTQAATTITTTTDTSNSQFSQLSIVTRPSSSKNTLQNKQKPRSFFEVWDYFIKGNEKTNGHYEATCSYCRKIWSREKPAQLEAHLANECASCPDDISRYWCEKVAERDIIILEDQKKAITSRLDQKVIKAWIMAGIPFDIINNPFIRDMFKEFNPAYSPPSRTTLSNRLFDEELARVNKAIEDDLSKADHLTLALDDWMSPLTDSIYNYIITTDTRKEYLIGLKNYSNHSLTGEFLASEISEVIEKIGTDKFAAVVTDAASNCNVAPDLVELESIKKLINDCGKVNRFFKNSHTSNSLLAKGLVDMKIKGGGLKTWVKTHWGSLYSTTDSMLRARPVFDWILADHSESITNEEIKILISNESFFTTCRFVRSVWEPIKEIIHMLEANTAMLADCFVYLIKLAAAIITYLKQTGKGLKDQEFYKAALTSLELWQNLGHIRSEGEELISQLRRFEARLPPYDLPYVANMDTPKICRLREEFFNIKVDFGRATKLTESDLRDACNIASVGNIMNCEDDQMSASSENSLNNIVSDSTTLLIENIVDLIVGNNSECLSRTAETISPADLDYDPLDVLNSFLERENQNLNSIMAYVKYIALRHMSSI</sequence>
<dbReference type="InterPro" id="IPR007021">
    <property type="entry name" value="DUF659"/>
</dbReference>
<dbReference type="EMBL" id="CAJVQB010004058">
    <property type="protein sequence ID" value="CAG8625670.1"/>
    <property type="molecule type" value="Genomic_DNA"/>
</dbReference>
<dbReference type="SUPFAM" id="SSF53098">
    <property type="entry name" value="Ribonuclease H-like"/>
    <property type="match status" value="1"/>
</dbReference>
<keyword evidence="4" id="KW-0862">Zinc</keyword>
<evidence type="ECO:0000313" key="8">
    <source>
        <dbReference type="EMBL" id="CAG8625670.1"/>
    </source>
</evidence>
<comment type="subcellular location">
    <subcellularLocation>
        <location evidence="1">Nucleus</location>
    </subcellularLocation>
</comment>
<evidence type="ECO:0000256" key="6">
    <source>
        <dbReference type="SAM" id="MobiDB-lite"/>
    </source>
</evidence>
<feature type="compositionally biased region" description="Low complexity" evidence="6">
    <location>
        <begin position="39"/>
        <end position="51"/>
    </location>
</feature>
<feature type="non-terminal residue" evidence="8">
    <location>
        <position position="1"/>
    </location>
</feature>
<dbReference type="PANTHER" id="PTHR46481">
    <property type="entry name" value="ZINC FINGER BED DOMAIN-CONTAINING PROTEIN 4"/>
    <property type="match status" value="1"/>
</dbReference>
<feature type="region of interest" description="Disordered" evidence="6">
    <location>
        <begin position="1"/>
        <end position="54"/>
    </location>
</feature>
<evidence type="ECO:0000259" key="7">
    <source>
        <dbReference type="Pfam" id="PF04937"/>
    </source>
</evidence>
<protein>
    <submittedName>
        <fullName evidence="8">34031_t:CDS:1</fullName>
    </submittedName>
</protein>
<evidence type="ECO:0000256" key="2">
    <source>
        <dbReference type="ARBA" id="ARBA00022723"/>
    </source>
</evidence>
<evidence type="ECO:0000313" key="9">
    <source>
        <dbReference type="Proteomes" id="UP000789901"/>
    </source>
</evidence>
<accession>A0ABN7UMS1</accession>
<feature type="compositionally biased region" description="Basic and acidic residues" evidence="6">
    <location>
        <begin position="1"/>
        <end position="10"/>
    </location>
</feature>
<gene>
    <name evidence="8" type="ORF">GMARGA_LOCUS8065</name>
</gene>
<dbReference type="InterPro" id="IPR012337">
    <property type="entry name" value="RNaseH-like_sf"/>
</dbReference>
<reference evidence="8 9" key="1">
    <citation type="submission" date="2021-06" db="EMBL/GenBank/DDBJ databases">
        <authorList>
            <person name="Kallberg Y."/>
            <person name="Tangrot J."/>
            <person name="Rosling A."/>
        </authorList>
    </citation>
    <scope>NUCLEOTIDE SEQUENCE [LARGE SCALE GENOMIC DNA]</scope>
    <source>
        <strain evidence="8 9">120-4 pot B 10/14</strain>
    </source>
</reference>
<dbReference type="InterPro" id="IPR052035">
    <property type="entry name" value="ZnF_BED_domain_contain"/>
</dbReference>
<dbReference type="Proteomes" id="UP000789901">
    <property type="component" value="Unassembled WGS sequence"/>
</dbReference>
<evidence type="ECO:0000256" key="5">
    <source>
        <dbReference type="ARBA" id="ARBA00023242"/>
    </source>
</evidence>
<name>A0ABN7UMS1_GIGMA</name>
<keyword evidence="2" id="KW-0479">Metal-binding</keyword>
<feature type="domain" description="DUF659" evidence="7">
    <location>
        <begin position="197"/>
        <end position="307"/>
    </location>
</feature>